<dbReference type="EMBL" id="AWGJ01000010">
    <property type="protein sequence ID" value="ODN75478.1"/>
    <property type="molecule type" value="Genomic_DNA"/>
</dbReference>
<reference evidence="1 2" key="1">
    <citation type="submission" date="2016-06" db="EMBL/GenBank/DDBJ databases">
        <title>Evolution of pathogenesis and genome organization in the Tremellales.</title>
        <authorList>
            <person name="Cuomo C."/>
            <person name="Litvintseva A."/>
            <person name="Heitman J."/>
            <person name="Chen Y."/>
            <person name="Sun S."/>
            <person name="Springer D."/>
            <person name="Dromer F."/>
            <person name="Young S."/>
            <person name="Zeng Q."/>
            <person name="Chapman S."/>
            <person name="Gujja S."/>
            <person name="Saif S."/>
            <person name="Birren B."/>
        </authorList>
    </citation>
    <scope>NUCLEOTIDE SEQUENCE [LARGE SCALE GENOMIC DNA]</scope>
    <source>
        <strain evidence="1 2">CBS 6039</strain>
    </source>
</reference>
<evidence type="ECO:0000313" key="2">
    <source>
        <dbReference type="Proteomes" id="UP000094065"/>
    </source>
</evidence>
<keyword evidence="2" id="KW-1185">Reference proteome</keyword>
<dbReference type="GeneID" id="30157920"/>
<dbReference type="AlphaFoldDB" id="A0A1E3HGK1"/>
<name>A0A1E3HGK1_9TREE</name>
<gene>
    <name evidence="1" type="ORF">L202_06611</name>
</gene>
<proteinExistence type="predicted"/>
<organism evidence="1 2">
    <name type="scientific">Cryptococcus amylolentus CBS 6039</name>
    <dbReference type="NCBI Taxonomy" id="1295533"/>
    <lineage>
        <taxon>Eukaryota</taxon>
        <taxon>Fungi</taxon>
        <taxon>Dikarya</taxon>
        <taxon>Basidiomycota</taxon>
        <taxon>Agaricomycotina</taxon>
        <taxon>Tremellomycetes</taxon>
        <taxon>Tremellales</taxon>
        <taxon>Cryptococcaceae</taxon>
        <taxon>Cryptococcus</taxon>
    </lineage>
</organism>
<dbReference type="Proteomes" id="UP000094065">
    <property type="component" value="Unassembled WGS sequence"/>
</dbReference>
<protein>
    <submittedName>
        <fullName evidence="1">Uncharacterized protein</fullName>
    </submittedName>
</protein>
<dbReference type="RefSeq" id="XP_018991128.1">
    <property type="nucleotide sequence ID" value="XM_019141153.1"/>
</dbReference>
<comment type="caution">
    <text evidence="1">The sequence shown here is derived from an EMBL/GenBank/DDBJ whole genome shotgun (WGS) entry which is preliminary data.</text>
</comment>
<accession>A0A1E3HGK1</accession>
<evidence type="ECO:0000313" key="1">
    <source>
        <dbReference type="EMBL" id="ODN75478.1"/>
    </source>
</evidence>
<sequence length="432" mass="49351">MVANLDSVAAFYQQCLSIYNTSMAVEATVIERLQALEKKQEAQEAMIAVLQAAPRHTGGRRKKRKREYEALTKKDQQLVTRLVGLGGAKSKSDTAVDKWPKPNNNGTPFLDGDGQHVWHPDWYAKGSEAFRAFLSEAVRTVMDELNESIPSLSREAVVYRVETYFDSISDKKRAKLKDGPGHNMAAVVKRVEKRVESVKKFYQEHYNDSPLGRYREGVALKPAFTRWLVWTAIEWYQNHLRQSRSKVPNLAFNLPWAKTSFAIHFWLPGDSGSGTNRSRGKGTLADQMPVSCFWPMVDEEFVRACRPQFRRCLPDLDRIPEAAPFDTSLPMLEDYLKENHHALYDVVCRHLEKPLCLDDEDIQVLAVLRSDAPEVKYNQKLVELLEMRPCPCSLLEVDFGDPVGGEDEVDMVDQADKSGETPWEKDMLNWRE</sequence>